<keyword evidence="4 16" id="KW-0812">Transmembrane</keyword>
<dbReference type="Pfam" id="PF07714">
    <property type="entry name" value="PK_Tyr_Ser-Thr"/>
    <property type="match status" value="1"/>
</dbReference>
<dbReference type="FunFam" id="3.30.200.20:FF:000117">
    <property type="entry name" value="Tyrosine-protein kinase receptor"/>
    <property type="match status" value="1"/>
</dbReference>
<evidence type="ECO:0000256" key="1">
    <source>
        <dbReference type="ARBA" id="ARBA00004251"/>
    </source>
</evidence>
<dbReference type="InterPro" id="IPR055163">
    <property type="entry name" value="ALK/LTK-like_GRD"/>
</dbReference>
<gene>
    <name evidence="19" type="primary">ALK</name>
</gene>
<evidence type="ECO:0000256" key="6">
    <source>
        <dbReference type="ARBA" id="ARBA00022741"/>
    </source>
</evidence>
<evidence type="ECO:0000256" key="12">
    <source>
        <dbReference type="ARBA" id="ARBA00023157"/>
    </source>
</evidence>
<comment type="subcellular location">
    <subcellularLocation>
        <location evidence="1">Cell membrane</location>
        <topology evidence="1">Single-pass type I membrane protein</topology>
    </subcellularLocation>
</comment>
<dbReference type="Ensembl" id="ENSCMUT00000030002.2">
    <property type="protein sequence ID" value="ENSCMUP00000027929.2"/>
    <property type="gene ID" value="ENSCMUG00000016779.2"/>
</dbReference>
<dbReference type="InterPro" id="IPR002172">
    <property type="entry name" value="LDrepeatLR_classA_rpt"/>
</dbReference>
<keyword evidence="3" id="KW-0808">Transferase</keyword>
<dbReference type="Gene3D" id="3.30.200.20">
    <property type="entry name" value="Phosphorylase Kinase, domain 1"/>
    <property type="match status" value="1"/>
</dbReference>
<dbReference type="PANTHER" id="PTHR24416:SF616">
    <property type="entry name" value="TYROSINE-PROTEIN KINASE RECEPTOR"/>
    <property type="match status" value="1"/>
</dbReference>
<evidence type="ECO:0000256" key="8">
    <source>
        <dbReference type="ARBA" id="ARBA00022840"/>
    </source>
</evidence>
<dbReference type="SUPFAM" id="SSF56112">
    <property type="entry name" value="Protein kinase-like (PK-like)"/>
    <property type="match status" value="1"/>
</dbReference>
<dbReference type="Gene3D" id="1.10.510.10">
    <property type="entry name" value="Transferase(Phosphotransferase) domain 1"/>
    <property type="match status" value="1"/>
</dbReference>
<evidence type="ECO:0000256" key="14">
    <source>
        <dbReference type="ARBA" id="ARBA00023180"/>
    </source>
</evidence>
<dbReference type="PROSITE" id="PS00109">
    <property type="entry name" value="PROTEIN_KINASE_TYR"/>
    <property type="match status" value="1"/>
</dbReference>
<dbReference type="EC" id="2.7.10.1" evidence="16"/>
<reference evidence="20" key="1">
    <citation type="submission" date="2019-10" db="EMBL/GenBank/DDBJ databases">
        <title>Corvus moneduloides (New Caledonian crow) genome, bCorMon1, primary haplotype.</title>
        <authorList>
            <person name="Rutz C."/>
            <person name="Fungtammasan C."/>
            <person name="Mountcastle J."/>
            <person name="Formenti G."/>
            <person name="Chow W."/>
            <person name="Howe K."/>
            <person name="Steele M.P."/>
            <person name="Fernandes J."/>
            <person name="Gilbert M.T.P."/>
            <person name="Fedrigo O."/>
            <person name="Jarvis E.D."/>
            <person name="Gemmell N."/>
        </authorList>
    </citation>
    <scope>NUCLEOTIDE SEQUENCE [LARGE SCALE GENOMIC DNA]</scope>
</reference>
<dbReference type="InterPro" id="IPR011009">
    <property type="entry name" value="Kinase-like_dom_sf"/>
</dbReference>
<dbReference type="Pfam" id="PF00629">
    <property type="entry name" value="MAM"/>
    <property type="match status" value="1"/>
</dbReference>
<dbReference type="Proteomes" id="UP000694553">
    <property type="component" value="Unassembled WGS sequence"/>
</dbReference>
<evidence type="ECO:0000313" key="19">
    <source>
        <dbReference type="Ensembl" id="ENSCMUP00000027929.2"/>
    </source>
</evidence>
<keyword evidence="20" id="KW-1185">Reference proteome</keyword>
<dbReference type="Gene3D" id="4.10.400.10">
    <property type="entry name" value="Low-density Lipoprotein Receptor"/>
    <property type="match status" value="1"/>
</dbReference>
<accession>A0A8C3H540</accession>
<keyword evidence="10" id="KW-0472">Membrane</keyword>
<feature type="signal peptide" evidence="18">
    <location>
        <begin position="1"/>
        <end position="25"/>
    </location>
</feature>
<keyword evidence="7" id="KW-0418">Kinase</keyword>
<keyword evidence="2" id="KW-1003">Cell membrane</keyword>
<dbReference type="CDD" id="cd05036">
    <property type="entry name" value="PTKc_ALK_LTK"/>
    <property type="match status" value="1"/>
</dbReference>
<keyword evidence="5 18" id="KW-0732">Signal</keyword>
<name>A0A8C3H540_CORMO</name>
<protein>
    <recommendedName>
        <fullName evidence="16">Tyrosine-protein kinase receptor</fullName>
        <ecNumber evidence="16">2.7.10.1</ecNumber>
    </recommendedName>
</protein>
<dbReference type="Gene3D" id="2.60.120.200">
    <property type="match status" value="1"/>
</dbReference>
<dbReference type="GO" id="GO:0005886">
    <property type="term" value="C:plasma membrane"/>
    <property type="evidence" value="ECO:0007669"/>
    <property type="project" value="UniProtKB-SubCell"/>
</dbReference>
<dbReference type="PRINTS" id="PR00109">
    <property type="entry name" value="TYRKINASE"/>
</dbReference>
<dbReference type="PROSITE" id="PS00107">
    <property type="entry name" value="PROTEIN_KINASE_ATP"/>
    <property type="match status" value="1"/>
</dbReference>
<evidence type="ECO:0000256" key="3">
    <source>
        <dbReference type="ARBA" id="ARBA00022679"/>
    </source>
</evidence>
<evidence type="ECO:0000256" key="9">
    <source>
        <dbReference type="ARBA" id="ARBA00022989"/>
    </source>
</evidence>
<keyword evidence="9" id="KW-1133">Transmembrane helix</keyword>
<keyword evidence="12" id="KW-1015">Disulfide bond</keyword>
<feature type="compositionally biased region" description="Basic and acidic residues" evidence="17">
    <location>
        <begin position="1445"/>
        <end position="1455"/>
    </location>
</feature>
<dbReference type="InterPro" id="IPR008266">
    <property type="entry name" value="Tyr_kinase_AS"/>
</dbReference>
<dbReference type="SUPFAM" id="SSF49899">
    <property type="entry name" value="Concanavalin A-like lectins/glucanases"/>
    <property type="match status" value="2"/>
</dbReference>
<feature type="region of interest" description="Disordered" evidence="17">
    <location>
        <begin position="1325"/>
        <end position="1423"/>
    </location>
</feature>
<dbReference type="InterPro" id="IPR000998">
    <property type="entry name" value="MAM_dom"/>
</dbReference>
<dbReference type="Pfam" id="PF12810">
    <property type="entry name" value="ALK_LTK_GRD"/>
    <property type="match status" value="1"/>
</dbReference>
<dbReference type="InterPro" id="IPR001245">
    <property type="entry name" value="Ser-Thr/Tyr_kinase_cat_dom"/>
</dbReference>
<dbReference type="GO" id="GO:0043235">
    <property type="term" value="C:receptor complex"/>
    <property type="evidence" value="ECO:0007669"/>
    <property type="project" value="TreeGrafter"/>
</dbReference>
<keyword evidence="6" id="KW-0547">Nucleotide-binding</keyword>
<keyword evidence="8" id="KW-0067">ATP-binding</keyword>
<dbReference type="InterPro" id="IPR050122">
    <property type="entry name" value="RTK"/>
</dbReference>
<dbReference type="InterPro" id="IPR017441">
    <property type="entry name" value="Protein_kinase_ATP_BS"/>
</dbReference>
<reference evidence="19" key="3">
    <citation type="submission" date="2025-09" db="UniProtKB">
        <authorList>
            <consortium name="Ensembl"/>
        </authorList>
    </citation>
    <scope>IDENTIFICATION</scope>
</reference>
<dbReference type="GO" id="GO:0005524">
    <property type="term" value="F:ATP binding"/>
    <property type="evidence" value="ECO:0007669"/>
    <property type="project" value="UniProtKB-UniRule"/>
</dbReference>
<keyword evidence="16" id="KW-0597">Phosphoprotein</keyword>
<feature type="chain" id="PRO_5043680705" description="Tyrosine-protein kinase receptor" evidence="18">
    <location>
        <begin position="26"/>
        <end position="1542"/>
    </location>
</feature>
<evidence type="ECO:0000256" key="17">
    <source>
        <dbReference type="SAM" id="MobiDB-lite"/>
    </source>
</evidence>
<feature type="region of interest" description="Disordered" evidence="17">
    <location>
        <begin position="1440"/>
        <end position="1462"/>
    </location>
</feature>
<evidence type="ECO:0000256" key="5">
    <source>
        <dbReference type="ARBA" id="ARBA00022729"/>
    </source>
</evidence>
<dbReference type="GO" id="GO:0004714">
    <property type="term" value="F:transmembrane receptor protein tyrosine kinase activity"/>
    <property type="evidence" value="ECO:0007669"/>
    <property type="project" value="UniProtKB-EC"/>
</dbReference>
<evidence type="ECO:0000256" key="11">
    <source>
        <dbReference type="ARBA" id="ARBA00023137"/>
    </source>
</evidence>
<evidence type="ECO:0000256" key="18">
    <source>
        <dbReference type="SAM" id="SignalP"/>
    </source>
</evidence>
<dbReference type="PANTHER" id="PTHR24416">
    <property type="entry name" value="TYROSINE-PROTEIN KINASE RECEPTOR"/>
    <property type="match status" value="1"/>
</dbReference>
<dbReference type="CDD" id="cd00112">
    <property type="entry name" value="LDLa"/>
    <property type="match status" value="1"/>
</dbReference>
<dbReference type="InterPro" id="IPR002011">
    <property type="entry name" value="Tyr_kinase_rcpt_2_CS"/>
</dbReference>
<comment type="similarity">
    <text evidence="16">Belongs to the protein kinase superfamily. Tyr protein kinase family. Insulin receptor subfamily.</text>
</comment>
<evidence type="ECO:0000256" key="7">
    <source>
        <dbReference type="ARBA" id="ARBA00022777"/>
    </source>
</evidence>
<organism evidence="19 20">
    <name type="scientific">Corvus moneduloides</name>
    <name type="common">New Caledonian crow</name>
    <dbReference type="NCBI Taxonomy" id="1196302"/>
    <lineage>
        <taxon>Eukaryota</taxon>
        <taxon>Metazoa</taxon>
        <taxon>Chordata</taxon>
        <taxon>Craniata</taxon>
        <taxon>Vertebrata</taxon>
        <taxon>Euteleostomi</taxon>
        <taxon>Archelosauria</taxon>
        <taxon>Archosauria</taxon>
        <taxon>Dinosauria</taxon>
        <taxon>Saurischia</taxon>
        <taxon>Theropoda</taxon>
        <taxon>Coelurosauria</taxon>
        <taxon>Aves</taxon>
        <taxon>Neognathae</taxon>
        <taxon>Neoaves</taxon>
        <taxon>Telluraves</taxon>
        <taxon>Australaves</taxon>
        <taxon>Passeriformes</taxon>
        <taxon>Corvoidea</taxon>
        <taxon>Corvidae</taxon>
        <taxon>Corvus</taxon>
    </lineage>
</organism>
<sequence>MAGGRLPARLLAAACLALSLAPGAAGPRDTPGLSRLQRRSLAMDFVVPSLFRTYVRELVLGPPGRAAARCRLRLDCAPLLRAARGALPRAEAPAAPAGSSAAGRRLRRAKQLVLEVGEGTVRDGCAGEPPPGSGGAHLEFNLTELFAWWLRAGDGRLRVRLMPERRGALPGSERGLSAAIRAARPRLLFHVSAAGEPSRSPSLPPGYSAWNLTWVMRDTSPFFSHRGRHIFDCNFEFPCELEYSFTSKDQETPNNAWVRLSAEEILHLDLLDGPERDHSESTPKGSFLFLNASERPSPTILSPWLRSNSDQCVVQVAVYKFYQPSGEYIARVHPIDESSSEILSEQSPEKHGWVLLQRRVGYLEKPFRISLEYIPNGNKSVAAVDSFAMKNCSSGSAALSKMALEGSFSCWNGTAIRLGQACDFIQDCAEGEDEGDMCRKLPSGFYCSFEEGDCGWMPGSSASHPSPWRIGSPEHNLSVEHKQQRAEMIHLRISWLIHGVLLGNVSLVLVENKTGKEQSWTFWHSENSEGLGIWQWMILPLPDILDRFWFQITASWEEGSDAIIAFDNVSLSLDCYLTSKFSFHVQMTCLLFLSSAPISDPADQWFFTTCGASGPYGPTQSQCNDAYRNSKLRVVVGAEGILQGIQIWRVPATNTYSISGYGAAGGKGGKNTMVRSHGVSVLGIFDLQKDDTLYILVGQQGEDACPSTNDVIQKVCIGENNVIEEEIRVNRSVNEWAGGGGGGGGATYIFKMENGEPVPLIIAAGGGGRAYRAKTDTFHPERLENDSSIPGLNGNSGAAGGGGGWNDNTSFLWSGKSLLEGATGGRSCPQAMKKWGWETRGGFGGGGGGCSSGGGGGGYIGGNAAVDNDPEMDGEDGVSFINPIGTLYTPALKVTEGHGEVEIRLHLNCSHCEMDECHVDLETQKVICFCEPGTELAEDGVSCTAEPVVRLPFSLVLSVVTSALVAALILAFSGIMIVYRRKHQELQAMQMELQSPEYKLSKLRTSTIMTDYNPNYCFAGKTTSISDLKEVPRKNISLIRGLGHGAFGEVYEGQVTGIPSDPTPLQVAVKTLPEVCSEQDELDFLMEALIISKFNHQNIVRCIGVSLQALPRFILLELMAGGDLKSFLRETRPRPNQPSSLSMLDLLHVARDIACGCQYLEENHFIHRDIAARNCLLTCRGPGRVAKIGDFGMARDIYRASYYRKGGCAMLPVKWMPPEAFMEGIFTSKTDTWSFGVLLWEIFSLGYMPYPSKSNQEVLEFVTNGGRMDPPKNCPGPVYRIMTQCWQHQPEDRPNFAIILERIEYCTQDPDVINTALPVEYGPSAEEEEKVAMRPDDPEGIPPLLVSTHQDRKDDKQTLPSPPPLPSAITAGKSLGKVGALEQSGPRKVQSATGGGHINMAYAQSNPPSELHKSRGSRNKPTNLWNPTYGSWFAEKQASKNSSLLEKERPERENLGQEGNCTVGPNIVTGRLPGSSLLLEPSSLTASVKEVPLFRLRHFPCGNVNYGYQQQGLPLENSTPPCASSYKDPILRNKSHITQQGP</sequence>
<dbReference type="GO" id="GO:0007169">
    <property type="term" value="P:cell surface receptor protein tyrosine kinase signaling pathway"/>
    <property type="evidence" value="ECO:0007669"/>
    <property type="project" value="InterPro"/>
</dbReference>
<dbReference type="InterPro" id="IPR020635">
    <property type="entry name" value="Tyr_kinase_cat_dom"/>
</dbReference>
<evidence type="ECO:0000256" key="4">
    <source>
        <dbReference type="ARBA" id="ARBA00022692"/>
    </source>
</evidence>
<dbReference type="PROSITE" id="PS50011">
    <property type="entry name" value="PROTEIN_KINASE_DOM"/>
    <property type="match status" value="1"/>
</dbReference>
<evidence type="ECO:0000256" key="16">
    <source>
        <dbReference type="RuleBase" id="RU000312"/>
    </source>
</evidence>
<evidence type="ECO:0000256" key="10">
    <source>
        <dbReference type="ARBA" id="ARBA00023136"/>
    </source>
</evidence>
<accession>A0A8U7MD92</accession>
<evidence type="ECO:0000256" key="13">
    <source>
        <dbReference type="ARBA" id="ARBA00023170"/>
    </source>
</evidence>
<keyword evidence="13 16" id="KW-0675">Receptor</keyword>
<feature type="region of interest" description="Disordered" evidence="17">
    <location>
        <begin position="1519"/>
        <end position="1542"/>
    </location>
</feature>
<comment type="catalytic activity">
    <reaction evidence="15 16">
        <text>L-tyrosyl-[protein] + ATP = O-phospho-L-tyrosyl-[protein] + ADP + H(+)</text>
        <dbReference type="Rhea" id="RHEA:10596"/>
        <dbReference type="Rhea" id="RHEA-COMP:10136"/>
        <dbReference type="Rhea" id="RHEA-COMP:20101"/>
        <dbReference type="ChEBI" id="CHEBI:15378"/>
        <dbReference type="ChEBI" id="CHEBI:30616"/>
        <dbReference type="ChEBI" id="CHEBI:46858"/>
        <dbReference type="ChEBI" id="CHEBI:61978"/>
        <dbReference type="ChEBI" id="CHEBI:456216"/>
        <dbReference type="EC" id="2.7.10.1"/>
    </reaction>
</comment>
<keyword evidence="11" id="KW-0829">Tyrosine-protein kinase</keyword>
<keyword evidence="14" id="KW-0325">Glycoprotein</keyword>
<dbReference type="InterPro" id="IPR000719">
    <property type="entry name" value="Prot_kinase_dom"/>
</dbReference>
<dbReference type="GO" id="GO:0045664">
    <property type="term" value="P:regulation of neuron differentiation"/>
    <property type="evidence" value="ECO:0007669"/>
    <property type="project" value="TreeGrafter"/>
</dbReference>
<dbReference type="SUPFAM" id="SSF57424">
    <property type="entry name" value="LDL receptor-like module"/>
    <property type="match status" value="1"/>
</dbReference>
<evidence type="ECO:0000256" key="2">
    <source>
        <dbReference type="ARBA" id="ARBA00022475"/>
    </source>
</evidence>
<reference evidence="19" key="2">
    <citation type="submission" date="2025-08" db="UniProtKB">
        <authorList>
            <consortium name="Ensembl"/>
        </authorList>
    </citation>
    <scope>IDENTIFICATION</scope>
</reference>
<dbReference type="SMART" id="SM00219">
    <property type="entry name" value="TyrKc"/>
    <property type="match status" value="1"/>
</dbReference>
<dbReference type="PROSITE" id="PS50060">
    <property type="entry name" value="MAM_2"/>
    <property type="match status" value="1"/>
</dbReference>
<evidence type="ECO:0000256" key="15">
    <source>
        <dbReference type="ARBA" id="ARBA00051243"/>
    </source>
</evidence>
<dbReference type="InterPro" id="IPR036055">
    <property type="entry name" value="LDL_receptor-like_sf"/>
</dbReference>
<evidence type="ECO:0000313" key="20">
    <source>
        <dbReference type="Proteomes" id="UP000694553"/>
    </source>
</evidence>
<dbReference type="GO" id="GO:0042127">
    <property type="term" value="P:regulation of cell population proliferation"/>
    <property type="evidence" value="ECO:0007669"/>
    <property type="project" value="TreeGrafter"/>
</dbReference>
<dbReference type="PROSITE" id="PS00239">
    <property type="entry name" value="RECEPTOR_TYR_KIN_II"/>
    <property type="match status" value="1"/>
</dbReference>
<proteinExistence type="inferred from homology"/>
<dbReference type="InterPro" id="IPR013320">
    <property type="entry name" value="ConA-like_dom_sf"/>
</dbReference>
<dbReference type="FunFam" id="1.10.510.10:FF:000113">
    <property type="entry name" value="Tyrosine-protein kinase receptor"/>
    <property type="match status" value="1"/>
</dbReference>